<protein>
    <recommendedName>
        <fullName evidence="3">SIS domain protein</fullName>
    </recommendedName>
</protein>
<dbReference type="OrthoDB" id="3190609at2"/>
<keyword evidence="2" id="KW-1185">Reference proteome</keyword>
<dbReference type="GO" id="GO:0097367">
    <property type="term" value="F:carbohydrate derivative binding"/>
    <property type="evidence" value="ECO:0007669"/>
    <property type="project" value="InterPro"/>
</dbReference>
<dbReference type="Proteomes" id="UP000016638">
    <property type="component" value="Unassembled WGS sequence"/>
</dbReference>
<evidence type="ECO:0000313" key="1">
    <source>
        <dbReference type="EMBL" id="ERL10609.1"/>
    </source>
</evidence>
<sequence length="204" mass="23068">MSEIGFSITQNRVLSKEEQQELRAHYLAYVRAERSQHRNLHADLDAIYTQIDRVLLTDQVARLVSMLHDASHVVLFATEASTLSLREFQQAMHAESRFVRMVSENSPDINGIRALGAGDLLVVVTTSNAFAQRQHDVIARSGAHKVVVTASEDEGTRRTFDEVFQLGQHAIEGGPLHRIYATFGVTYFFDRIFTQYAVRYDVEA</sequence>
<accession>U2TC32</accession>
<dbReference type="SUPFAM" id="SSF53697">
    <property type="entry name" value="SIS domain"/>
    <property type="match status" value="1"/>
</dbReference>
<dbReference type="GO" id="GO:1901135">
    <property type="term" value="P:carbohydrate derivative metabolic process"/>
    <property type="evidence" value="ECO:0007669"/>
    <property type="project" value="InterPro"/>
</dbReference>
<dbReference type="STRING" id="1125712.HMPREF1316_1101"/>
<dbReference type="PATRIC" id="fig|1125712.3.peg.152"/>
<dbReference type="InterPro" id="IPR046348">
    <property type="entry name" value="SIS_dom_sf"/>
</dbReference>
<evidence type="ECO:0000313" key="2">
    <source>
        <dbReference type="Proteomes" id="UP000016638"/>
    </source>
</evidence>
<comment type="caution">
    <text evidence="1">The sequence shown here is derived from an EMBL/GenBank/DDBJ whole genome shotgun (WGS) entry which is preliminary data.</text>
</comment>
<name>U2TC32_9ACTN</name>
<dbReference type="AlphaFoldDB" id="U2TC32"/>
<reference evidence="1 2" key="1">
    <citation type="submission" date="2013-08" db="EMBL/GenBank/DDBJ databases">
        <authorList>
            <person name="Durkin A.S."/>
            <person name="Haft D.R."/>
            <person name="McCorrison J."/>
            <person name="Torralba M."/>
            <person name="Gillis M."/>
            <person name="Haft D.H."/>
            <person name="Methe B."/>
            <person name="Sutton G."/>
            <person name="Nelson K.E."/>
        </authorList>
    </citation>
    <scope>NUCLEOTIDE SEQUENCE [LARGE SCALE GENOMIC DNA]</scope>
    <source>
        <strain evidence="1 2">F0195</strain>
    </source>
</reference>
<dbReference type="EMBL" id="AWEZ01000006">
    <property type="protein sequence ID" value="ERL10609.1"/>
    <property type="molecule type" value="Genomic_DNA"/>
</dbReference>
<organism evidence="1 2">
    <name type="scientific">Olsenella profusa F0195</name>
    <dbReference type="NCBI Taxonomy" id="1125712"/>
    <lineage>
        <taxon>Bacteria</taxon>
        <taxon>Bacillati</taxon>
        <taxon>Actinomycetota</taxon>
        <taxon>Coriobacteriia</taxon>
        <taxon>Coriobacteriales</taxon>
        <taxon>Atopobiaceae</taxon>
        <taxon>Olsenella</taxon>
    </lineage>
</organism>
<dbReference type="Gene3D" id="3.40.50.10490">
    <property type="entry name" value="Glucose-6-phosphate isomerase like protein, domain 1"/>
    <property type="match status" value="1"/>
</dbReference>
<dbReference type="RefSeq" id="WP_021724933.1">
    <property type="nucleotide sequence ID" value="NZ_AWEZ01000006.1"/>
</dbReference>
<proteinExistence type="predicted"/>
<gene>
    <name evidence="1" type="ORF">HMPREF1316_1101</name>
</gene>
<dbReference type="eggNOG" id="ENOG5033UFF">
    <property type="taxonomic scope" value="Bacteria"/>
</dbReference>
<evidence type="ECO:0008006" key="3">
    <source>
        <dbReference type="Google" id="ProtNLM"/>
    </source>
</evidence>